<organism evidence="2">
    <name type="scientific">viral metagenome</name>
    <dbReference type="NCBI Taxonomy" id="1070528"/>
    <lineage>
        <taxon>unclassified sequences</taxon>
        <taxon>metagenomes</taxon>
        <taxon>organismal metagenomes</taxon>
    </lineage>
</organism>
<evidence type="ECO:0000256" key="1">
    <source>
        <dbReference type="SAM" id="Coils"/>
    </source>
</evidence>
<evidence type="ECO:0000313" key="2">
    <source>
        <dbReference type="EMBL" id="QHU14734.1"/>
    </source>
</evidence>
<reference evidence="2" key="1">
    <citation type="journal article" date="2020" name="Nature">
        <title>Giant virus diversity and host interactions through global metagenomics.</title>
        <authorList>
            <person name="Schulz F."/>
            <person name="Roux S."/>
            <person name="Paez-Espino D."/>
            <person name="Jungbluth S."/>
            <person name="Walsh D.A."/>
            <person name="Denef V.J."/>
            <person name="McMahon K.D."/>
            <person name="Konstantinidis K.T."/>
            <person name="Eloe-Fadrosh E.A."/>
            <person name="Kyrpides N.C."/>
            <person name="Woyke T."/>
        </authorList>
    </citation>
    <scope>NUCLEOTIDE SEQUENCE</scope>
    <source>
        <strain evidence="2">GVMAG-S-1102113-126</strain>
    </source>
</reference>
<dbReference type="EMBL" id="MN740846">
    <property type="protein sequence ID" value="QHU14734.1"/>
    <property type="molecule type" value="Genomic_DNA"/>
</dbReference>
<name>A0A6C0KER9_9ZZZZ</name>
<protein>
    <submittedName>
        <fullName evidence="2">Uncharacterized protein</fullName>
    </submittedName>
</protein>
<feature type="coiled-coil region" evidence="1">
    <location>
        <begin position="81"/>
        <end position="108"/>
    </location>
</feature>
<accession>A0A6C0KER9</accession>
<keyword evidence="1" id="KW-0175">Coiled coil</keyword>
<proteinExistence type="predicted"/>
<sequence length="140" mass="16320">MEAFHVLGGYFEDIQDSIPEGIYLKMYDTLKAIKDDHSHVGLLYENQRLTSVCNRAMRQRVNLLASIRDRDLNLQTTTELLQKSREEQTELKHTNKRLRVDLSKLEEDTERFINPLTGRSIKSTSQLAKKLKRLKESEDA</sequence>
<dbReference type="AlphaFoldDB" id="A0A6C0KER9"/>